<evidence type="ECO:0000256" key="6">
    <source>
        <dbReference type="ARBA" id="ARBA00022833"/>
    </source>
</evidence>
<evidence type="ECO:0000256" key="9">
    <source>
        <dbReference type="ARBA" id="ARBA00049893"/>
    </source>
</evidence>
<dbReference type="PANTHER" id="PTHR30616:SF2">
    <property type="entry name" value="PURINE NUCLEOSIDE PHOSPHORYLASE LACC1"/>
    <property type="match status" value="1"/>
</dbReference>
<keyword evidence="5" id="KW-0378">Hydrolase</keyword>
<proteinExistence type="inferred from homology"/>
<reference evidence="10 11" key="1">
    <citation type="submission" date="2017-09" db="EMBL/GenBank/DDBJ databases">
        <title>Depth-based differentiation of microbial function through sediment-hosted aquifers and enrichment of novel symbionts in the deep terrestrial subsurface.</title>
        <authorList>
            <person name="Probst A.J."/>
            <person name="Ladd B."/>
            <person name="Jarett J.K."/>
            <person name="Geller-Mcgrath D.E."/>
            <person name="Sieber C.M."/>
            <person name="Emerson J.B."/>
            <person name="Anantharaman K."/>
            <person name="Thomas B.C."/>
            <person name="Malmstrom R."/>
            <person name="Stieglmeier M."/>
            <person name="Klingl A."/>
            <person name="Woyke T."/>
            <person name="Ryan C.M."/>
            <person name="Banfield J.F."/>
        </authorList>
    </citation>
    <scope>NUCLEOTIDE SEQUENCE [LARGE SCALE GENOMIC DNA]</scope>
    <source>
        <strain evidence="10">CG10_big_fil_rev_8_21_14_0_10_45_14</strain>
    </source>
</reference>
<evidence type="ECO:0000313" key="11">
    <source>
        <dbReference type="Proteomes" id="UP000230833"/>
    </source>
</evidence>
<gene>
    <name evidence="10" type="ORF">COV07_01730</name>
</gene>
<keyword evidence="4" id="KW-0479">Metal-binding</keyword>
<dbReference type="GO" id="GO:0017061">
    <property type="term" value="F:S-methyl-5-thioadenosine phosphorylase activity"/>
    <property type="evidence" value="ECO:0007669"/>
    <property type="project" value="UniProtKB-EC"/>
</dbReference>
<dbReference type="GO" id="GO:0005507">
    <property type="term" value="F:copper ion binding"/>
    <property type="evidence" value="ECO:0007669"/>
    <property type="project" value="TreeGrafter"/>
</dbReference>
<dbReference type="AlphaFoldDB" id="A0A2H0RK55"/>
<keyword evidence="3" id="KW-0808">Transferase</keyword>
<comment type="catalytic activity">
    <reaction evidence="7">
        <text>adenosine + H2O + H(+) = inosine + NH4(+)</text>
        <dbReference type="Rhea" id="RHEA:24408"/>
        <dbReference type="ChEBI" id="CHEBI:15377"/>
        <dbReference type="ChEBI" id="CHEBI:15378"/>
        <dbReference type="ChEBI" id="CHEBI:16335"/>
        <dbReference type="ChEBI" id="CHEBI:17596"/>
        <dbReference type="ChEBI" id="CHEBI:28938"/>
        <dbReference type="EC" id="3.5.4.4"/>
    </reaction>
    <physiologicalReaction direction="left-to-right" evidence="7">
        <dbReference type="Rhea" id="RHEA:24409"/>
    </physiologicalReaction>
</comment>
<dbReference type="InterPro" id="IPR003730">
    <property type="entry name" value="Cu_polyphenol_OxRdtase"/>
</dbReference>
<comment type="catalytic activity">
    <reaction evidence="8">
        <text>adenosine + phosphate = alpha-D-ribose 1-phosphate + adenine</text>
        <dbReference type="Rhea" id="RHEA:27642"/>
        <dbReference type="ChEBI" id="CHEBI:16335"/>
        <dbReference type="ChEBI" id="CHEBI:16708"/>
        <dbReference type="ChEBI" id="CHEBI:43474"/>
        <dbReference type="ChEBI" id="CHEBI:57720"/>
        <dbReference type="EC" id="2.4.2.1"/>
    </reaction>
    <physiologicalReaction direction="left-to-right" evidence="8">
        <dbReference type="Rhea" id="RHEA:27643"/>
    </physiologicalReaction>
</comment>
<evidence type="ECO:0008006" key="12">
    <source>
        <dbReference type="Google" id="ProtNLM"/>
    </source>
</evidence>
<sequence length="295" mass="32119">MTGRKEYRVAKKEIQLANIREGISNGVLTFEIEGQRGVNIGFATKNANNGKAPFEEAVLHEIYGGDGSEAQIRVAKTGSLHGNKVMIVGDKYFDNPPETLPDALITESASIALAAGTADCPVVVLYDPIQHVLGIAHSGWRGTSKNIVEHVLNRMNLSFGVVGASVVAFVGPYADPNRYIVDDDVGEAFRKTEKIHGGKMFPPLTLNTFYKEIEDGNGKYLLDLGLAIRFQLIACGLQASHIGITKRRSISDPSLFSSRVQREEGSNDIQKSVMMAVLQDYRNEINTVVSPSLNV</sequence>
<dbReference type="SUPFAM" id="SSF64438">
    <property type="entry name" value="CNF1/YfiH-like putative cysteine hydrolases"/>
    <property type="match status" value="1"/>
</dbReference>
<evidence type="ECO:0000256" key="3">
    <source>
        <dbReference type="ARBA" id="ARBA00022679"/>
    </source>
</evidence>
<evidence type="ECO:0000256" key="4">
    <source>
        <dbReference type="ARBA" id="ARBA00022723"/>
    </source>
</evidence>
<dbReference type="EMBL" id="PCYL01000021">
    <property type="protein sequence ID" value="PIR46919.1"/>
    <property type="molecule type" value="Genomic_DNA"/>
</dbReference>
<dbReference type="Pfam" id="PF02578">
    <property type="entry name" value="Cu-oxidase_4"/>
    <property type="match status" value="1"/>
</dbReference>
<evidence type="ECO:0000256" key="5">
    <source>
        <dbReference type="ARBA" id="ARBA00022801"/>
    </source>
</evidence>
<evidence type="ECO:0000256" key="2">
    <source>
        <dbReference type="ARBA" id="ARBA00007353"/>
    </source>
</evidence>
<dbReference type="CDD" id="cd16833">
    <property type="entry name" value="YfiH"/>
    <property type="match status" value="1"/>
</dbReference>
<comment type="catalytic activity">
    <reaction evidence="9">
        <text>S-methyl-5'-thioadenosine + phosphate = 5-(methylsulfanyl)-alpha-D-ribose 1-phosphate + adenine</text>
        <dbReference type="Rhea" id="RHEA:11852"/>
        <dbReference type="ChEBI" id="CHEBI:16708"/>
        <dbReference type="ChEBI" id="CHEBI:17509"/>
        <dbReference type="ChEBI" id="CHEBI:43474"/>
        <dbReference type="ChEBI" id="CHEBI:58533"/>
        <dbReference type="EC" id="2.4.2.28"/>
    </reaction>
    <physiologicalReaction direction="left-to-right" evidence="9">
        <dbReference type="Rhea" id="RHEA:11853"/>
    </physiologicalReaction>
</comment>
<comment type="catalytic activity">
    <reaction evidence="1">
        <text>inosine + phosphate = alpha-D-ribose 1-phosphate + hypoxanthine</text>
        <dbReference type="Rhea" id="RHEA:27646"/>
        <dbReference type="ChEBI" id="CHEBI:17368"/>
        <dbReference type="ChEBI" id="CHEBI:17596"/>
        <dbReference type="ChEBI" id="CHEBI:43474"/>
        <dbReference type="ChEBI" id="CHEBI:57720"/>
        <dbReference type="EC" id="2.4.2.1"/>
    </reaction>
    <physiologicalReaction direction="left-to-right" evidence="1">
        <dbReference type="Rhea" id="RHEA:27647"/>
    </physiologicalReaction>
</comment>
<evidence type="ECO:0000313" key="10">
    <source>
        <dbReference type="EMBL" id="PIR46919.1"/>
    </source>
</evidence>
<dbReference type="InterPro" id="IPR038371">
    <property type="entry name" value="Cu_polyphenol_OxRdtase_sf"/>
</dbReference>
<keyword evidence="6" id="KW-0862">Zinc</keyword>
<dbReference type="GO" id="GO:0016787">
    <property type="term" value="F:hydrolase activity"/>
    <property type="evidence" value="ECO:0007669"/>
    <property type="project" value="UniProtKB-KW"/>
</dbReference>
<evidence type="ECO:0000256" key="7">
    <source>
        <dbReference type="ARBA" id="ARBA00047989"/>
    </source>
</evidence>
<evidence type="ECO:0000256" key="8">
    <source>
        <dbReference type="ARBA" id="ARBA00048968"/>
    </source>
</evidence>
<comment type="caution">
    <text evidence="10">The sequence shown here is derived from an EMBL/GenBank/DDBJ whole genome shotgun (WGS) entry which is preliminary data.</text>
</comment>
<comment type="similarity">
    <text evidence="2">Belongs to the purine nucleoside phosphorylase YfiH/LACC1 family.</text>
</comment>
<accession>A0A2H0RK55</accession>
<dbReference type="PANTHER" id="PTHR30616">
    <property type="entry name" value="UNCHARACTERIZED PROTEIN YFIH"/>
    <property type="match status" value="1"/>
</dbReference>
<protein>
    <recommendedName>
        <fullName evidence="12">Purine nucleoside phosphorylase</fullName>
    </recommendedName>
</protein>
<name>A0A2H0RK55_9BACT</name>
<dbReference type="Proteomes" id="UP000230833">
    <property type="component" value="Unassembled WGS sequence"/>
</dbReference>
<organism evidence="10 11">
    <name type="scientific">Candidatus Vogelbacteria bacterium CG10_big_fil_rev_8_21_14_0_10_45_14</name>
    <dbReference type="NCBI Taxonomy" id="1975042"/>
    <lineage>
        <taxon>Bacteria</taxon>
        <taxon>Candidatus Vogeliibacteriota</taxon>
    </lineage>
</organism>
<dbReference type="InterPro" id="IPR011324">
    <property type="entry name" value="Cytotoxic_necrot_fac-like_cat"/>
</dbReference>
<dbReference type="Gene3D" id="3.60.140.10">
    <property type="entry name" value="CNF1/YfiH-like putative cysteine hydrolases"/>
    <property type="match status" value="1"/>
</dbReference>
<evidence type="ECO:0000256" key="1">
    <source>
        <dbReference type="ARBA" id="ARBA00000553"/>
    </source>
</evidence>